<protein>
    <submittedName>
        <fullName evidence="1">Uncharacterized protein</fullName>
    </submittedName>
</protein>
<dbReference type="Proteomes" id="UP001434883">
    <property type="component" value="Unassembled WGS sequence"/>
</dbReference>
<sequence>MFSISSASESTFQTELPDFPGLTSIRLKSEINPSLSTRARAQQTPCTRSSMSTQRVVLMSYLWTRRDSSATHAHLSVHARHFPCVCARRVPPAAVGHIQTVSGPKAGKHGGSSLPSRSVACLRVCLRGLSSSSSSSSSPRGLSLPLSLPLTRSWIK</sequence>
<organism evidence="1 2">
    <name type="scientific">Xenoophorus captivus</name>
    <dbReference type="NCBI Taxonomy" id="1517983"/>
    <lineage>
        <taxon>Eukaryota</taxon>
        <taxon>Metazoa</taxon>
        <taxon>Chordata</taxon>
        <taxon>Craniata</taxon>
        <taxon>Vertebrata</taxon>
        <taxon>Euteleostomi</taxon>
        <taxon>Actinopterygii</taxon>
        <taxon>Neopterygii</taxon>
        <taxon>Teleostei</taxon>
        <taxon>Neoteleostei</taxon>
        <taxon>Acanthomorphata</taxon>
        <taxon>Ovalentaria</taxon>
        <taxon>Atherinomorphae</taxon>
        <taxon>Cyprinodontiformes</taxon>
        <taxon>Goodeidae</taxon>
        <taxon>Xenoophorus</taxon>
    </lineage>
</organism>
<name>A0ABV0RNP8_9TELE</name>
<comment type="caution">
    <text evidence="1">The sequence shown here is derived from an EMBL/GenBank/DDBJ whole genome shotgun (WGS) entry which is preliminary data.</text>
</comment>
<evidence type="ECO:0000313" key="2">
    <source>
        <dbReference type="Proteomes" id="UP001434883"/>
    </source>
</evidence>
<gene>
    <name evidence="1" type="ORF">XENOCAPTIV_022176</name>
</gene>
<proteinExistence type="predicted"/>
<dbReference type="EMBL" id="JAHRIN010050904">
    <property type="protein sequence ID" value="MEQ2209002.1"/>
    <property type="molecule type" value="Genomic_DNA"/>
</dbReference>
<keyword evidence="2" id="KW-1185">Reference proteome</keyword>
<reference evidence="1 2" key="1">
    <citation type="submission" date="2021-06" db="EMBL/GenBank/DDBJ databases">
        <authorList>
            <person name="Palmer J.M."/>
        </authorList>
    </citation>
    <scope>NUCLEOTIDE SEQUENCE [LARGE SCALE GENOMIC DNA]</scope>
    <source>
        <strain evidence="1 2">XC_2019</strain>
        <tissue evidence="1">Muscle</tissue>
    </source>
</reference>
<evidence type="ECO:0000313" key="1">
    <source>
        <dbReference type="EMBL" id="MEQ2209002.1"/>
    </source>
</evidence>
<accession>A0ABV0RNP8</accession>